<proteinExistence type="predicted"/>
<dbReference type="OrthoDB" id="194359at2"/>
<dbReference type="AlphaFoldDB" id="A0A0A2GRS8"/>
<evidence type="ECO:0000313" key="2">
    <source>
        <dbReference type="Proteomes" id="UP000030140"/>
    </source>
</evidence>
<dbReference type="KEGG" id="ddo:I597_1827"/>
<name>A0A0A2GRS8_9FLAO</name>
<gene>
    <name evidence="1" type="ORF">NV36_03505</name>
</gene>
<organism evidence="1 2">
    <name type="scientific">Dokdonia donghaensis DSW-1</name>
    <dbReference type="NCBI Taxonomy" id="1300343"/>
    <lineage>
        <taxon>Bacteria</taxon>
        <taxon>Pseudomonadati</taxon>
        <taxon>Bacteroidota</taxon>
        <taxon>Flavobacteriia</taxon>
        <taxon>Flavobacteriales</taxon>
        <taxon>Flavobacteriaceae</taxon>
        <taxon>Dokdonia</taxon>
    </lineage>
</organism>
<dbReference type="PATRIC" id="fig|1300343.5.peg.1837"/>
<comment type="caution">
    <text evidence="1">The sequence shown here is derived from an EMBL/GenBank/DDBJ whole genome shotgun (WGS) entry which is preliminary data.</text>
</comment>
<protein>
    <submittedName>
        <fullName evidence="1">Uncharacterized protein</fullName>
    </submittedName>
</protein>
<dbReference type="EMBL" id="JSAQ01000001">
    <property type="protein sequence ID" value="KGO05999.1"/>
    <property type="molecule type" value="Genomic_DNA"/>
</dbReference>
<keyword evidence="2" id="KW-1185">Reference proteome</keyword>
<evidence type="ECO:0000313" key="1">
    <source>
        <dbReference type="EMBL" id="KGO05999.1"/>
    </source>
</evidence>
<sequence length="185" mass="20459">MKYKQQIMSPQDIVILLKIIAINNEKWQQLDLAHTLGISQSEVSKSIVRSKYAGLIDPSGKKVFKLALLDFLKSGITYVFPQKPGSLVKGIPTAHSALPLSSQIVSNEHYVWPSARGTLRGQAIEPLYPSVIKAVESDATLYELLALVDTLRVGKAREKAMAIKALERLFFDAKSTNEGRNLLVL</sequence>
<dbReference type="Proteomes" id="UP000030140">
    <property type="component" value="Unassembled WGS sequence"/>
</dbReference>
<dbReference type="RefSeq" id="WP_035325015.1">
    <property type="nucleotide sequence ID" value="NZ_CP015125.1"/>
</dbReference>
<reference evidence="1 2" key="1">
    <citation type="submission" date="2014-10" db="EMBL/GenBank/DDBJ databases">
        <title>Draft genome sequence of the proteorhodopsin-containing marine bacterium Dokdonia donghaensis.</title>
        <authorList>
            <person name="Gomez-Consarnau L."/>
            <person name="Gonzalez J.M."/>
            <person name="Riedel T."/>
            <person name="Jaenicke S."/>
            <person name="Wagner-Doebler I."/>
            <person name="Fuhrman J.A."/>
        </authorList>
    </citation>
    <scope>NUCLEOTIDE SEQUENCE [LARGE SCALE GENOMIC DNA]</scope>
    <source>
        <strain evidence="1 2">DSW-1</strain>
    </source>
</reference>
<accession>A0A0A2GRS8</accession>